<gene>
    <name evidence="6" type="ORF">FGO68_gene6129</name>
</gene>
<organism evidence="6 7">
    <name type="scientific">Halteria grandinella</name>
    <dbReference type="NCBI Taxonomy" id="5974"/>
    <lineage>
        <taxon>Eukaryota</taxon>
        <taxon>Sar</taxon>
        <taxon>Alveolata</taxon>
        <taxon>Ciliophora</taxon>
        <taxon>Intramacronucleata</taxon>
        <taxon>Spirotrichea</taxon>
        <taxon>Stichotrichia</taxon>
        <taxon>Sporadotrichida</taxon>
        <taxon>Halteriidae</taxon>
        <taxon>Halteria</taxon>
    </lineage>
</organism>
<dbReference type="InterPro" id="IPR009022">
    <property type="entry name" value="EFG_III"/>
</dbReference>
<dbReference type="InterPro" id="IPR000640">
    <property type="entry name" value="EFG_V-like"/>
</dbReference>
<dbReference type="AlphaFoldDB" id="A0A8J8NZU4"/>
<dbReference type="EMBL" id="RRYP01003957">
    <property type="protein sequence ID" value="TNV83305.1"/>
    <property type="molecule type" value="Genomic_DNA"/>
</dbReference>
<dbReference type="NCBIfam" id="TIGR00231">
    <property type="entry name" value="small_GTP"/>
    <property type="match status" value="1"/>
</dbReference>
<accession>A0A8J8NZU4</accession>
<dbReference type="GO" id="GO:0032543">
    <property type="term" value="P:mitochondrial translation"/>
    <property type="evidence" value="ECO:0007669"/>
    <property type="project" value="TreeGrafter"/>
</dbReference>
<keyword evidence="7" id="KW-1185">Reference proteome</keyword>
<dbReference type="PANTHER" id="PTHR43261">
    <property type="entry name" value="TRANSLATION ELONGATION FACTOR G-RELATED"/>
    <property type="match status" value="1"/>
</dbReference>
<dbReference type="SUPFAM" id="SSF54211">
    <property type="entry name" value="Ribosomal protein S5 domain 2-like"/>
    <property type="match status" value="1"/>
</dbReference>
<dbReference type="SUPFAM" id="SSF54980">
    <property type="entry name" value="EF-G C-terminal domain-like"/>
    <property type="match status" value="2"/>
</dbReference>
<dbReference type="Pfam" id="PF14492">
    <property type="entry name" value="EFG_III"/>
    <property type="match status" value="1"/>
</dbReference>
<dbReference type="InterPro" id="IPR041095">
    <property type="entry name" value="EFG_II"/>
</dbReference>
<dbReference type="Pfam" id="PF00679">
    <property type="entry name" value="EFG_C"/>
    <property type="match status" value="1"/>
</dbReference>
<reference evidence="6" key="1">
    <citation type="submission" date="2019-06" db="EMBL/GenBank/DDBJ databases">
        <authorList>
            <person name="Zheng W."/>
        </authorList>
    </citation>
    <scope>NUCLEOTIDE SEQUENCE</scope>
    <source>
        <strain evidence="6">QDHG01</strain>
    </source>
</reference>
<dbReference type="PANTHER" id="PTHR43261:SF1">
    <property type="entry name" value="RIBOSOME-RELEASING FACTOR 2, MITOCHONDRIAL"/>
    <property type="match status" value="1"/>
</dbReference>
<dbReference type="SUPFAM" id="SSF50447">
    <property type="entry name" value="Translation proteins"/>
    <property type="match status" value="1"/>
</dbReference>
<evidence type="ECO:0000256" key="1">
    <source>
        <dbReference type="ARBA" id="ARBA00022741"/>
    </source>
</evidence>
<evidence type="ECO:0000256" key="2">
    <source>
        <dbReference type="ARBA" id="ARBA00022917"/>
    </source>
</evidence>
<dbReference type="InterPro" id="IPR020568">
    <property type="entry name" value="Ribosomal_Su5_D2-typ_SF"/>
</dbReference>
<dbReference type="GO" id="GO:0003924">
    <property type="term" value="F:GTPase activity"/>
    <property type="evidence" value="ECO:0007669"/>
    <property type="project" value="InterPro"/>
</dbReference>
<feature type="domain" description="Tr-type G" evidence="5">
    <location>
        <begin position="42"/>
        <end position="321"/>
    </location>
</feature>
<dbReference type="Pfam" id="PF03144">
    <property type="entry name" value="GTP_EFTU_D2"/>
    <property type="match status" value="1"/>
</dbReference>
<dbReference type="InterPro" id="IPR000795">
    <property type="entry name" value="T_Tr_GTP-bd_dom"/>
</dbReference>
<dbReference type="Gene3D" id="3.30.70.870">
    <property type="entry name" value="Elongation Factor G (Translational Gtpase), domain 3"/>
    <property type="match status" value="1"/>
</dbReference>
<dbReference type="Proteomes" id="UP000785679">
    <property type="component" value="Unassembled WGS sequence"/>
</dbReference>
<dbReference type="SMART" id="SM00838">
    <property type="entry name" value="EFG_C"/>
    <property type="match status" value="1"/>
</dbReference>
<dbReference type="Pfam" id="PF03764">
    <property type="entry name" value="EFG_IV"/>
    <property type="match status" value="1"/>
</dbReference>
<dbReference type="CDD" id="cd01886">
    <property type="entry name" value="EF-G"/>
    <property type="match status" value="1"/>
</dbReference>
<dbReference type="FunFam" id="3.40.50.300:FF:000514">
    <property type="entry name" value="Ribosome-releasing factor 2, mitochondrial"/>
    <property type="match status" value="1"/>
</dbReference>
<dbReference type="SMART" id="SM00889">
    <property type="entry name" value="EFG_IV"/>
    <property type="match status" value="1"/>
</dbReference>
<dbReference type="InterPro" id="IPR009000">
    <property type="entry name" value="Transl_B-barrel_sf"/>
</dbReference>
<dbReference type="Pfam" id="PF00009">
    <property type="entry name" value="GTP_EFTU"/>
    <property type="match status" value="1"/>
</dbReference>
<evidence type="ECO:0000256" key="4">
    <source>
        <dbReference type="ARBA" id="ARBA00023134"/>
    </source>
</evidence>
<dbReference type="GO" id="GO:0032790">
    <property type="term" value="P:ribosome disassembly"/>
    <property type="evidence" value="ECO:0007669"/>
    <property type="project" value="TreeGrafter"/>
</dbReference>
<dbReference type="Gene3D" id="3.30.230.10">
    <property type="match status" value="1"/>
</dbReference>
<evidence type="ECO:0000313" key="7">
    <source>
        <dbReference type="Proteomes" id="UP000785679"/>
    </source>
</evidence>
<dbReference type="PROSITE" id="PS51722">
    <property type="entry name" value="G_TR_2"/>
    <property type="match status" value="1"/>
</dbReference>
<name>A0A8J8NZU4_HALGN</name>
<dbReference type="CDD" id="cd16262">
    <property type="entry name" value="EFG_III"/>
    <property type="match status" value="1"/>
</dbReference>
<dbReference type="Gene3D" id="3.30.70.240">
    <property type="match status" value="1"/>
</dbReference>
<keyword evidence="1" id="KW-0547">Nucleotide-binding</keyword>
<dbReference type="SUPFAM" id="SSF52540">
    <property type="entry name" value="P-loop containing nucleoside triphosphate hydrolases"/>
    <property type="match status" value="1"/>
</dbReference>
<dbReference type="InterPro" id="IPR005225">
    <property type="entry name" value="Small_GTP-bd"/>
</dbReference>
<dbReference type="InterPro" id="IPR027417">
    <property type="entry name" value="P-loop_NTPase"/>
</dbReference>
<dbReference type="Gene3D" id="3.40.50.300">
    <property type="entry name" value="P-loop containing nucleotide triphosphate hydrolases"/>
    <property type="match status" value="1"/>
</dbReference>
<dbReference type="InterPro" id="IPR031157">
    <property type="entry name" value="G_TR_CS"/>
</dbReference>
<keyword evidence="2" id="KW-0648">Protein biosynthesis</keyword>
<evidence type="ECO:0000256" key="3">
    <source>
        <dbReference type="ARBA" id="ARBA00023128"/>
    </source>
</evidence>
<protein>
    <recommendedName>
        <fullName evidence="5">Tr-type G domain-containing protein</fullName>
    </recommendedName>
</protein>
<keyword evidence="3" id="KW-0496">Mitochondrion</keyword>
<dbReference type="InterPro" id="IPR004161">
    <property type="entry name" value="EFTu-like_2"/>
</dbReference>
<dbReference type="Gene3D" id="2.40.30.10">
    <property type="entry name" value="Translation factors"/>
    <property type="match status" value="1"/>
</dbReference>
<proteinExistence type="predicted"/>
<dbReference type="OrthoDB" id="198619at2759"/>
<evidence type="ECO:0000259" key="5">
    <source>
        <dbReference type="PROSITE" id="PS51722"/>
    </source>
</evidence>
<sequence>MITSLSKARRLLPLRTFATFKQTKVSTDREGVFVTNTQEDISKIRNISIIAHIDAGKTTCTERMLYYAGAVENPGEVHYGNTVMDYMEQERKRGITIRAATIAFNWEGHQINLIDTPGHVDFTAEVERSLRVVDGAVAIFDSMQGVETQSETVWMQANKFRIPRLGFINKLDRTGASVQLTLDSIKRRLKVEPLLVNVPGSDNSLLKGIIDLPSMHYIEYLDEKGKMVNIDRIERGHGMYERAMEYRNTLIEQLANFDEKIADEYLSGVPVDEIPQETIEEAIRSAIMTQKSVALFCGSALKNKGVQPLLDAIVNYLPSPEKIVAKGKNALTNEEIIRNPSKKEKLCALAFKVVNDKEKGLVTFFRVYSGILKNRQRILNSNLNKPERIQSLFRMKADEAQILTDIGVGDIGAMTGCKDIRSGDTILEEGDTERIILEGVKMPPAVFFCSIEPENSRDQAELESILFNLSREDPSISVKNDEETGQLIISGLGELHLEILRDRIEIEYGIKGELGRMRVAYRESVGKTVQGELELEKQINGTNMYAKVAMELSCTLEDFDMQEIQKKRFESLTEEDTSNEAYQLSTKSFSLSENNMTGQTQVDQDLNQGFSQNQYEAEYENLEPVQERVKLEGDEYESKRRNKDLAASATLEIYRSLDSLPIECKVSMQVAIQDALMSGSLLGYPLVNVRVKILDGRWSNIRSKNPLIFQMCANQLLKQLIEQSSPTLLEPFMNVEISIPDHVIGDILSDITGKRGGSVIGIRNVQAKFYDEKDAKSNIVDEKKRCINALIPLSEMVGYTTYLRQLTKGEGQFVMNFSHYEKVTGGKQEEILSNPFHF</sequence>
<dbReference type="InterPro" id="IPR035647">
    <property type="entry name" value="EFG_III/V"/>
</dbReference>
<dbReference type="PROSITE" id="PS00301">
    <property type="entry name" value="G_TR_1"/>
    <property type="match status" value="1"/>
</dbReference>
<dbReference type="CDD" id="cd03713">
    <property type="entry name" value="EFG_mtEFG_C"/>
    <property type="match status" value="1"/>
</dbReference>
<dbReference type="GO" id="GO:0005759">
    <property type="term" value="C:mitochondrial matrix"/>
    <property type="evidence" value="ECO:0007669"/>
    <property type="project" value="UniProtKB-ARBA"/>
</dbReference>
<dbReference type="GO" id="GO:0005525">
    <property type="term" value="F:GTP binding"/>
    <property type="evidence" value="ECO:0007669"/>
    <property type="project" value="UniProtKB-KW"/>
</dbReference>
<dbReference type="InterPro" id="IPR035649">
    <property type="entry name" value="EFG_V"/>
</dbReference>
<evidence type="ECO:0000313" key="6">
    <source>
        <dbReference type="EMBL" id="TNV83305.1"/>
    </source>
</evidence>
<keyword evidence="4" id="KW-0342">GTP-binding</keyword>
<dbReference type="InterPro" id="IPR005517">
    <property type="entry name" value="Transl_elong_EFG/EF2_IV"/>
</dbReference>
<comment type="caution">
    <text evidence="6">The sequence shown here is derived from an EMBL/GenBank/DDBJ whole genome shotgun (WGS) entry which is preliminary data.</text>
</comment>
<dbReference type="InterPro" id="IPR014721">
    <property type="entry name" value="Ribsml_uS5_D2-typ_fold_subgr"/>
</dbReference>
<dbReference type="PRINTS" id="PR00315">
    <property type="entry name" value="ELONGATNFCT"/>
</dbReference>